<name>A0A4Y2E6I0_ARAVE</name>
<dbReference type="OrthoDB" id="689350at2759"/>
<protein>
    <submittedName>
        <fullName evidence="1">Uncharacterized protein</fullName>
    </submittedName>
</protein>
<dbReference type="Gene3D" id="3.30.70.100">
    <property type="match status" value="1"/>
</dbReference>
<comment type="caution">
    <text evidence="1">The sequence shown here is derived from an EMBL/GenBank/DDBJ whole genome shotgun (WGS) entry which is preliminary data.</text>
</comment>
<dbReference type="Proteomes" id="UP000499080">
    <property type="component" value="Unassembled WGS sequence"/>
</dbReference>
<evidence type="ECO:0000313" key="2">
    <source>
        <dbReference type="Proteomes" id="UP000499080"/>
    </source>
</evidence>
<dbReference type="AlphaFoldDB" id="A0A4Y2E6I0"/>
<proteinExistence type="predicted"/>
<gene>
    <name evidence="1" type="ORF">AVEN_100622_1</name>
</gene>
<dbReference type="GO" id="GO:0046872">
    <property type="term" value="F:metal ion binding"/>
    <property type="evidence" value="ECO:0007669"/>
    <property type="project" value="InterPro"/>
</dbReference>
<dbReference type="SUPFAM" id="SSF55008">
    <property type="entry name" value="HMA, heavy metal-associated domain"/>
    <property type="match status" value="1"/>
</dbReference>
<dbReference type="InterPro" id="IPR036163">
    <property type="entry name" value="HMA_dom_sf"/>
</dbReference>
<organism evidence="1 2">
    <name type="scientific">Araneus ventricosus</name>
    <name type="common">Orbweaver spider</name>
    <name type="synonym">Epeira ventricosa</name>
    <dbReference type="NCBI Taxonomy" id="182803"/>
    <lineage>
        <taxon>Eukaryota</taxon>
        <taxon>Metazoa</taxon>
        <taxon>Ecdysozoa</taxon>
        <taxon>Arthropoda</taxon>
        <taxon>Chelicerata</taxon>
        <taxon>Arachnida</taxon>
        <taxon>Araneae</taxon>
        <taxon>Araneomorphae</taxon>
        <taxon>Entelegynae</taxon>
        <taxon>Araneoidea</taxon>
        <taxon>Araneidae</taxon>
        <taxon>Araneus</taxon>
    </lineage>
</organism>
<keyword evidence="2" id="KW-1185">Reference proteome</keyword>
<sequence>MKFGAYGLKVVEFQGTQNPKLHSPIPVCDFDARVAGEQRICLHWDLASRRLEMKLEIPNVGRRRSGVDDFSIDLPNKKVFVTSSLSADTILETLKKSGKETTYVGVKA</sequence>
<dbReference type="EMBL" id="BGPR01091793">
    <property type="protein sequence ID" value="GBM24753.1"/>
    <property type="molecule type" value="Genomic_DNA"/>
</dbReference>
<accession>A0A4Y2E6I0</accession>
<evidence type="ECO:0000313" key="1">
    <source>
        <dbReference type="EMBL" id="GBM24753.1"/>
    </source>
</evidence>
<reference evidence="1 2" key="1">
    <citation type="journal article" date="2019" name="Sci. Rep.">
        <title>Orb-weaving spider Araneus ventricosus genome elucidates the spidroin gene catalogue.</title>
        <authorList>
            <person name="Kono N."/>
            <person name="Nakamura H."/>
            <person name="Ohtoshi R."/>
            <person name="Moran D.A.P."/>
            <person name="Shinohara A."/>
            <person name="Yoshida Y."/>
            <person name="Fujiwara M."/>
            <person name="Mori M."/>
            <person name="Tomita M."/>
            <person name="Arakawa K."/>
        </authorList>
    </citation>
    <scope>NUCLEOTIDE SEQUENCE [LARGE SCALE GENOMIC DNA]</scope>
</reference>